<dbReference type="OrthoDB" id="413520at2759"/>
<dbReference type="Gene3D" id="3.40.50.150">
    <property type="entry name" value="Vaccinia Virus protein VP39"/>
    <property type="match status" value="1"/>
</dbReference>
<evidence type="ECO:0000313" key="1">
    <source>
        <dbReference type="EMBL" id="RUS73376.1"/>
    </source>
</evidence>
<dbReference type="AlphaFoldDB" id="A0A433SVV0"/>
<dbReference type="GO" id="GO:0005829">
    <property type="term" value="C:cytosol"/>
    <property type="evidence" value="ECO:0007669"/>
    <property type="project" value="TreeGrafter"/>
</dbReference>
<dbReference type="InterPro" id="IPR029063">
    <property type="entry name" value="SAM-dependent_MTases_sf"/>
</dbReference>
<dbReference type="PANTHER" id="PTHR14614">
    <property type="entry name" value="HEPATOCELLULAR CARCINOMA-ASSOCIATED ANTIGEN"/>
    <property type="match status" value="1"/>
</dbReference>
<gene>
    <name evidence="1" type="ORF">EGW08_018854</name>
</gene>
<dbReference type="STRING" id="188477.A0A433SVV0"/>
<dbReference type="EMBL" id="RQTK01000943">
    <property type="protein sequence ID" value="RUS73376.1"/>
    <property type="molecule type" value="Genomic_DNA"/>
</dbReference>
<dbReference type="InterPro" id="IPR019410">
    <property type="entry name" value="Methyltransf_16"/>
</dbReference>
<keyword evidence="2" id="KW-1185">Reference proteome</keyword>
<comment type="caution">
    <text evidence="1">The sequence shown here is derived from an EMBL/GenBank/DDBJ whole genome shotgun (WGS) entry which is preliminary data.</text>
</comment>
<evidence type="ECO:0000313" key="2">
    <source>
        <dbReference type="Proteomes" id="UP000271974"/>
    </source>
</evidence>
<sequence>MNRISWKDKGSKMAVDLSKLYGRDFELSSGVELTFLQSETGDVGCVVWDAALVLCAYLDHSHGKGLLKLCHKTVIELGAGTGAVGLVAATLGADSFVTDLPELVPLMQQNLDKNRERIPGSCQALPLKWGDADQIKHLKETVFNDGPDYIMLADCVYYDDSVKQLVDTIVCLSSSKTTVLCSYEERALGNKEALQSQFFKMISEHFLVSEVPLSEHHPELRSSDIHIFRFTPLNDQGGWFGRERLDDEKTLVKKEHTK</sequence>
<reference evidence="1 2" key="1">
    <citation type="submission" date="2019-01" db="EMBL/GenBank/DDBJ databases">
        <title>A draft genome assembly of the solar-powered sea slug Elysia chlorotica.</title>
        <authorList>
            <person name="Cai H."/>
            <person name="Li Q."/>
            <person name="Fang X."/>
            <person name="Li J."/>
            <person name="Curtis N.E."/>
            <person name="Altenburger A."/>
            <person name="Shibata T."/>
            <person name="Feng M."/>
            <person name="Maeda T."/>
            <person name="Schwartz J.A."/>
            <person name="Shigenobu S."/>
            <person name="Lundholm N."/>
            <person name="Nishiyama T."/>
            <person name="Yang H."/>
            <person name="Hasebe M."/>
            <person name="Li S."/>
            <person name="Pierce S.K."/>
            <person name="Wang J."/>
        </authorList>
    </citation>
    <scope>NUCLEOTIDE SEQUENCE [LARGE SCALE GENOMIC DNA]</scope>
    <source>
        <strain evidence="1">EC2010</strain>
        <tissue evidence="1">Whole organism of an adult</tissue>
    </source>
</reference>
<organism evidence="1 2">
    <name type="scientific">Elysia chlorotica</name>
    <name type="common">Eastern emerald elysia</name>
    <name type="synonym">Sea slug</name>
    <dbReference type="NCBI Taxonomy" id="188477"/>
    <lineage>
        <taxon>Eukaryota</taxon>
        <taxon>Metazoa</taxon>
        <taxon>Spiralia</taxon>
        <taxon>Lophotrochozoa</taxon>
        <taxon>Mollusca</taxon>
        <taxon>Gastropoda</taxon>
        <taxon>Heterobranchia</taxon>
        <taxon>Euthyneura</taxon>
        <taxon>Panpulmonata</taxon>
        <taxon>Sacoglossa</taxon>
        <taxon>Placobranchoidea</taxon>
        <taxon>Plakobranchidae</taxon>
        <taxon>Elysia</taxon>
    </lineage>
</organism>
<name>A0A433SVV0_ELYCH</name>
<dbReference type="PANTHER" id="PTHR14614:SF44">
    <property type="entry name" value="PROTEIN N-LYSINE METHYLTRANSFERASE METTL21D"/>
    <property type="match status" value="1"/>
</dbReference>
<dbReference type="SUPFAM" id="SSF53335">
    <property type="entry name" value="S-adenosyl-L-methionine-dependent methyltransferases"/>
    <property type="match status" value="1"/>
</dbReference>
<accession>A0A433SVV0</accession>
<dbReference type="Pfam" id="PF10294">
    <property type="entry name" value="Methyltransf_16"/>
    <property type="match status" value="1"/>
</dbReference>
<dbReference type="GO" id="GO:0032991">
    <property type="term" value="C:protein-containing complex"/>
    <property type="evidence" value="ECO:0007669"/>
    <property type="project" value="TreeGrafter"/>
</dbReference>
<proteinExistence type="predicted"/>
<dbReference type="Proteomes" id="UP000271974">
    <property type="component" value="Unassembled WGS sequence"/>
</dbReference>
<protein>
    <submittedName>
        <fullName evidence="1">Uncharacterized protein</fullName>
    </submittedName>
</protein>